<dbReference type="AlphaFoldDB" id="A0AAW0DYS9"/>
<feature type="region of interest" description="Disordered" evidence="1">
    <location>
        <begin position="60"/>
        <end position="106"/>
    </location>
</feature>
<keyword evidence="3" id="KW-1185">Reference proteome</keyword>
<comment type="caution">
    <text evidence="2">The sequence shown here is derived from an EMBL/GenBank/DDBJ whole genome shotgun (WGS) entry which is preliminary data.</text>
</comment>
<accession>A0AAW0DYS9</accession>
<dbReference type="Proteomes" id="UP001383192">
    <property type="component" value="Unassembled WGS sequence"/>
</dbReference>
<dbReference type="EMBL" id="JAYKXP010000007">
    <property type="protein sequence ID" value="KAK7056323.1"/>
    <property type="molecule type" value="Genomic_DNA"/>
</dbReference>
<reference evidence="2 3" key="1">
    <citation type="submission" date="2024-01" db="EMBL/GenBank/DDBJ databases">
        <title>A draft genome for a cacao thread blight-causing isolate of Paramarasmius palmivorus.</title>
        <authorList>
            <person name="Baruah I.K."/>
            <person name="Bukari Y."/>
            <person name="Amoako-Attah I."/>
            <person name="Meinhardt L.W."/>
            <person name="Bailey B.A."/>
            <person name="Cohen S.P."/>
        </authorList>
    </citation>
    <scope>NUCLEOTIDE SEQUENCE [LARGE SCALE GENOMIC DNA]</scope>
    <source>
        <strain evidence="2 3">GH-12</strain>
    </source>
</reference>
<evidence type="ECO:0000313" key="3">
    <source>
        <dbReference type="Proteomes" id="UP001383192"/>
    </source>
</evidence>
<feature type="compositionally biased region" description="Basic and acidic residues" evidence="1">
    <location>
        <begin position="89"/>
        <end position="106"/>
    </location>
</feature>
<name>A0AAW0DYS9_9AGAR</name>
<protein>
    <submittedName>
        <fullName evidence="2">Uncharacterized protein</fullName>
    </submittedName>
</protein>
<evidence type="ECO:0000313" key="2">
    <source>
        <dbReference type="EMBL" id="KAK7056323.1"/>
    </source>
</evidence>
<gene>
    <name evidence="2" type="ORF">VNI00_002876</name>
</gene>
<organism evidence="2 3">
    <name type="scientific">Paramarasmius palmivorus</name>
    <dbReference type="NCBI Taxonomy" id="297713"/>
    <lineage>
        <taxon>Eukaryota</taxon>
        <taxon>Fungi</taxon>
        <taxon>Dikarya</taxon>
        <taxon>Basidiomycota</taxon>
        <taxon>Agaricomycotina</taxon>
        <taxon>Agaricomycetes</taxon>
        <taxon>Agaricomycetidae</taxon>
        <taxon>Agaricales</taxon>
        <taxon>Marasmiineae</taxon>
        <taxon>Marasmiaceae</taxon>
        <taxon>Paramarasmius</taxon>
    </lineage>
</organism>
<sequence length="106" mass="11311">MSDEYHNKGYKNTLVDDSVTKTGVNLDEATKNYPPQGGDCTSPKAIFHSSNYAYDEPLLSATSSGGYGSADTSKSLIDQSTNGGNLKGEIQDAKQGIDEETRRAVS</sequence>
<evidence type="ECO:0000256" key="1">
    <source>
        <dbReference type="SAM" id="MobiDB-lite"/>
    </source>
</evidence>
<feature type="compositionally biased region" description="Polar residues" evidence="1">
    <location>
        <begin position="60"/>
        <end position="84"/>
    </location>
</feature>
<proteinExistence type="predicted"/>